<dbReference type="Proteomes" id="UP000002945">
    <property type="component" value="Unassembled WGS sequence"/>
</dbReference>
<dbReference type="EMBL" id="ABIB01000001">
    <property type="protein sequence ID" value="EDP98273.1"/>
    <property type="molecule type" value="Genomic_DNA"/>
</dbReference>
<evidence type="ECO:0000313" key="1">
    <source>
        <dbReference type="EMBL" id="EDP98273.1"/>
    </source>
</evidence>
<dbReference type="HOGENOM" id="CLU_1233219_0_0_10"/>
<evidence type="ECO:0000313" key="2">
    <source>
        <dbReference type="Proteomes" id="UP000002945"/>
    </source>
</evidence>
<reference evidence="1 2" key="1">
    <citation type="journal article" date="2011" name="J. Bacteriol.">
        <title>Genome sequence of the algicidal bacterium Kordia algicida OT-1.</title>
        <authorList>
            <person name="Lee H.S."/>
            <person name="Kang S.G."/>
            <person name="Kwon K.K."/>
            <person name="Lee J.H."/>
            <person name="Kim S.J."/>
        </authorList>
    </citation>
    <scope>NUCLEOTIDE SEQUENCE [LARGE SCALE GENOMIC DNA]</scope>
    <source>
        <strain evidence="1 2">OT-1</strain>
    </source>
</reference>
<accession>A9DK81</accession>
<organism evidence="1 2">
    <name type="scientific">Kordia algicida OT-1</name>
    <dbReference type="NCBI Taxonomy" id="391587"/>
    <lineage>
        <taxon>Bacteria</taxon>
        <taxon>Pseudomonadati</taxon>
        <taxon>Bacteroidota</taxon>
        <taxon>Flavobacteriia</taxon>
        <taxon>Flavobacteriales</taxon>
        <taxon>Flavobacteriaceae</taxon>
        <taxon>Kordia</taxon>
    </lineage>
</organism>
<dbReference type="AlphaFoldDB" id="A9DK81"/>
<proteinExistence type="predicted"/>
<name>A9DK81_9FLAO</name>
<gene>
    <name evidence="1" type="ORF">KAOT1_13687</name>
</gene>
<dbReference type="eggNOG" id="ENOG5032V5Q">
    <property type="taxonomic scope" value="Bacteria"/>
</dbReference>
<protein>
    <submittedName>
        <fullName evidence="1">Uncharacterized protein</fullName>
    </submittedName>
</protein>
<comment type="caution">
    <text evidence="1">The sequence shown here is derived from an EMBL/GenBank/DDBJ whole genome shotgun (WGS) entry which is preliminary data.</text>
</comment>
<dbReference type="STRING" id="391587.KAOT1_13687"/>
<sequence>MEIFNNMKPSYQIFGSKSSEDLDVCFFVNSLDHIRGNHDVVKLYTEQMDFQTSKPINGNLAILKNGVVVENFKGSADELNNALFTTYDLHDQEFKNHIKKLVSRDVESRIVRCARSLVASFTRTNLRKQSKTALRSDVATQLDFLAQIQLKNYTDFGKHGSVIEIYKSMAFQLGMTLALLKGIEVYTKEGIIEIFPELENYLMRKEENSEALQKHLQLFIMMTRNQKKS</sequence>
<keyword evidence="2" id="KW-1185">Reference proteome</keyword>